<dbReference type="SUPFAM" id="SSF81342">
    <property type="entry name" value="Transmembrane di-heme cytochromes"/>
    <property type="match status" value="1"/>
</dbReference>
<dbReference type="RefSeq" id="WP_244019982.1">
    <property type="nucleotide sequence ID" value="NZ_JALHLF010000031.1"/>
</dbReference>
<accession>A0ABT0BD57</accession>
<dbReference type="InterPro" id="IPR016174">
    <property type="entry name" value="Di-haem_cyt_TM"/>
</dbReference>
<evidence type="ECO:0000256" key="3">
    <source>
        <dbReference type="ARBA" id="ARBA00022692"/>
    </source>
</evidence>
<dbReference type="Proteomes" id="UP001162881">
    <property type="component" value="Unassembled WGS sequence"/>
</dbReference>
<evidence type="ECO:0000256" key="2">
    <source>
        <dbReference type="ARBA" id="ARBA00022475"/>
    </source>
</evidence>
<feature type="transmembrane region" description="Helical" evidence="6">
    <location>
        <begin position="45"/>
        <end position="62"/>
    </location>
</feature>
<evidence type="ECO:0000256" key="5">
    <source>
        <dbReference type="ARBA" id="ARBA00023136"/>
    </source>
</evidence>
<gene>
    <name evidence="8" type="ORF">MTR62_09865</name>
</gene>
<organism evidence="8 9">
    <name type="scientific">Novosphingobium organovorum</name>
    <dbReference type="NCBI Taxonomy" id="2930092"/>
    <lineage>
        <taxon>Bacteria</taxon>
        <taxon>Pseudomonadati</taxon>
        <taxon>Pseudomonadota</taxon>
        <taxon>Alphaproteobacteria</taxon>
        <taxon>Sphingomonadales</taxon>
        <taxon>Sphingomonadaceae</taxon>
        <taxon>Novosphingobium</taxon>
    </lineage>
</organism>
<feature type="domain" description="Cytochrome b561 bacterial/Ni-hydrogenase" evidence="7">
    <location>
        <begin position="12"/>
        <end position="185"/>
    </location>
</feature>
<evidence type="ECO:0000313" key="9">
    <source>
        <dbReference type="Proteomes" id="UP001162881"/>
    </source>
</evidence>
<evidence type="ECO:0000256" key="4">
    <source>
        <dbReference type="ARBA" id="ARBA00022989"/>
    </source>
</evidence>
<dbReference type="Gene3D" id="1.20.950.20">
    <property type="entry name" value="Transmembrane di-heme cytochromes, Chain C"/>
    <property type="match status" value="1"/>
</dbReference>
<evidence type="ECO:0000256" key="1">
    <source>
        <dbReference type="ARBA" id="ARBA00004651"/>
    </source>
</evidence>
<keyword evidence="9" id="KW-1185">Reference proteome</keyword>
<comment type="caution">
    <text evidence="8">The sequence shown here is derived from an EMBL/GenBank/DDBJ whole genome shotgun (WGS) entry which is preliminary data.</text>
</comment>
<dbReference type="PANTHER" id="PTHR30485:SF2">
    <property type="entry name" value="BLL0597 PROTEIN"/>
    <property type="match status" value="1"/>
</dbReference>
<keyword evidence="3 6" id="KW-0812">Transmembrane</keyword>
<keyword evidence="2" id="KW-1003">Cell membrane</keyword>
<evidence type="ECO:0000313" key="8">
    <source>
        <dbReference type="EMBL" id="MCJ2182997.1"/>
    </source>
</evidence>
<feature type="transmembrane region" description="Helical" evidence="6">
    <location>
        <begin position="151"/>
        <end position="173"/>
    </location>
</feature>
<dbReference type="InterPro" id="IPR051542">
    <property type="entry name" value="Hydrogenase_cytochrome"/>
</dbReference>
<proteinExistence type="predicted"/>
<dbReference type="InterPro" id="IPR011577">
    <property type="entry name" value="Cyt_b561_bac/Ni-Hgenase"/>
</dbReference>
<keyword evidence="4 6" id="KW-1133">Transmembrane helix</keyword>
<comment type="subcellular location">
    <subcellularLocation>
        <location evidence="1">Cell membrane</location>
        <topology evidence="1">Multi-pass membrane protein</topology>
    </subcellularLocation>
</comment>
<dbReference type="Pfam" id="PF01292">
    <property type="entry name" value="Ni_hydr_CYTB"/>
    <property type="match status" value="1"/>
</dbReference>
<name>A0ABT0BD57_9SPHN</name>
<protein>
    <submittedName>
        <fullName evidence="8">Cytochrome b/b6 domain-containing protein</fullName>
    </submittedName>
</protein>
<keyword evidence="5 6" id="KW-0472">Membrane</keyword>
<evidence type="ECO:0000259" key="7">
    <source>
        <dbReference type="Pfam" id="PF01292"/>
    </source>
</evidence>
<reference evidence="8" key="1">
    <citation type="submission" date="2022-03" db="EMBL/GenBank/DDBJ databases">
        <title>Identification of a novel bacterium isolated from mangrove sediments.</title>
        <authorList>
            <person name="Pan X."/>
        </authorList>
    </citation>
    <scope>NUCLEOTIDE SEQUENCE</scope>
    <source>
        <strain evidence="8">B1949</strain>
    </source>
</reference>
<feature type="transmembrane region" description="Helical" evidence="6">
    <location>
        <begin position="202"/>
        <end position="220"/>
    </location>
</feature>
<feature type="transmembrane region" description="Helical" evidence="6">
    <location>
        <begin position="14"/>
        <end position="33"/>
    </location>
</feature>
<dbReference type="PANTHER" id="PTHR30485">
    <property type="entry name" value="NI/FE-HYDROGENASE 1 B-TYPE CYTOCHROME SUBUNIT"/>
    <property type="match status" value="1"/>
</dbReference>
<evidence type="ECO:0000256" key="6">
    <source>
        <dbReference type="SAM" id="Phobius"/>
    </source>
</evidence>
<sequence length="226" mass="24323">MEGPATADIRLWDLPVRLCHWSFVVLIPALWWTAHSDYMEWHMRLGITLCALLVFRVAWGFVGSSTARFSAFVRGPQAVARYLATLGKPHAPVVGHNAAGGWSVLALLGAMGLQVALGLVSGDPDYGAAGPLYDLVGYEFAYDATEWHTKIVFNVILAVIALHVAAILFYRLVKRDNLVAPMVTGKRAFPEGTRAMAPVAPWRAGACALLAAGIAGWLWAGAPPFG</sequence>
<dbReference type="EMBL" id="JALHLF010000031">
    <property type="protein sequence ID" value="MCJ2182997.1"/>
    <property type="molecule type" value="Genomic_DNA"/>
</dbReference>